<sequence>MNYNRSRNKWTVNEILSLEREYELLEMTIQEIALKHSRSVEAILFRLDSEGFINNWYDARGYNNFLNNNNEEDKYSDASISDTDDDSDDDEDSDSDDDDDSDSNDDDEIVNLNRRVGYVEITVNEIKNMVTNFLNSMSNSSYINSNFGV</sequence>
<dbReference type="AlphaFoldDB" id="A0A6C0IIG5"/>
<feature type="compositionally biased region" description="Acidic residues" evidence="1">
    <location>
        <begin position="82"/>
        <end position="109"/>
    </location>
</feature>
<dbReference type="EMBL" id="MN740168">
    <property type="protein sequence ID" value="QHT91717.1"/>
    <property type="molecule type" value="Genomic_DNA"/>
</dbReference>
<proteinExistence type="predicted"/>
<name>A0A6C0IIG5_9ZZZZ</name>
<evidence type="ECO:0000313" key="2">
    <source>
        <dbReference type="EMBL" id="QHT91717.1"/>
    </source>
</evidence>
<evidence type="ECO:0000256" key="1">
    <source>
        <dbReference type="SAM" id="MobiDB-lite"/>
    </source>
</evidence>
<accession>A0A6C0IIG5</accession>
<feature type="region of interest" description="Disordered" evidence="1">
    <location>
        <begin position="68"/>
        <end position="109"/>
    </location>
</feature>
<organism evidence="2">
    <name type="scientific">viral metagenome</name>
    <dbReference type="NCBI Taxonomy" id="1070528"/>
    <lineage>
        <taxon>unclassified sequences</taxon>
        <taxon>metagenomes</taxon>
        <taxon>organismal metagenomes</taxon>
    </lineage>
</organism>
<protein>
    <submittedName>
        <fullName evidence="2">Uncharacterized protein</fullName>
    </submittedName>
</protein>
<reference evidence="2" key="1">
    <citation type="journal article" date="2020" name="Nature">
        <title>Giant virus diversity and host interactions through global metagenomics.</title>
        <authorList>
            <person name="Schulz F."/>
            <person name="Roux S."/>
            <person name="Paez-Espino D."/>
            <person name="Jungbluth S."/>
            <person name="Walsh D.A."/>
            <person name="Denef V.J."/>
            <person name="McMahon K.D."/>
            <person name="Konstantinidis K.T."/>
            <person name="Eloe-Fadrosh E.A."/>
            <person name="Kyrpides N.C."/>
            <person name="Woyke T."/>
        </authorList>
    </citation>
    <scope>NUCLEOTIDE SEQUENCE</scope>
    <source>
        <strain evidence="2">GVMAG-M-3300023184-86</strain>
    </source>
</reference>